<name>A0A9P9DZZ3_9PLEO</name>
<feature type="compositionally biased region" description="Low complexity" evidence="1">
    <location>
        <begin position="32"/>
        <end position="50"/>
    </location>
</feature>
<reference evidence="2" key="1">
    <citation type="journal article" date="2021" name="Nat. Commun.">
        <title>Genetic determinants of endophytism in the Arabidopsis root mycobiome.</title>
        <authorList>
            <person name="Mesny F."/>
            <person name="Miyauchi S."/>
            <person name="Thiergart T."/>
            <person name="Pickel B."/>
            <person name="Atanasova L."/>
            <person name="Karlsson M."/>
            <person name="Huettel B."/>
            <person name="Barry K.W."/>
            <person name="Haridas S."/>
            <person name="Chen C."/>
            <person name="Bauer D."/>
            <person name="Andreopoulos W."/>
            <person name="Pangilinan J."/>
            <person name="LaButti K."/>
            <person name="Riley R."/>
            <person name="Lipzen A."/>
            <person name="Clum A."/>
            <person name="Drula E."/>
            <person name="Henrissat B."/>
            <person name="Kohler A."/>
            <person name="Grigoriev I.V."/>
            <person name="Martin F.M."/>
            <person name="Hacquard S."/>
        </authorList>
    </citation>
    <scope>NUCLEOTIDE SEQUENCE</scope>
    <source>
        <strain evidence="2">MPI-CAGE-CH-0243</strain>
    </source>
</reference>
<evidence type="ECO:0000313" key="3">
    <source>
        <dbReference type="Proteomes" id="UP000700596"/>
    </source>
</evidence>
<organism evidence="2 3">
    <name type="scientific">Dendryphion nanum</name>
    <dbReference type="NCBI Taxonomy" id="256645"/>
    <lineage>
        <taxon>Eukaryota</taxon>
        <taxon>Fungi</taxon>
        <taxon>Dikarya</taxon>
        <taxon>Ascomycota</taxon>
        <taxon>Pezizomycotina</taxon>
        <taxon>Dothideomycetes</taxon>
        <taxon>Pleosporomycetidae</taxon>
        <taxon>Pleosporales</taxon>
        <taxon>Torulaceae</taxon>
        <taxon>Dendryphion</taxon>
    </lineage>
</organism>
<sequence>MSKRHNRKRTRSRPRHRDAGKAHSNHTRNHSMDTTSSYSTTFSSHPSPYLPSSLALAANESWHPMYYGQYQPYYQQDQGKAHMDAAQRLRLYFGPPKEDEVSLFFENAMLKVVTDLFDGDIDYKDP</sequence>
<proteinExistence type="predicted"/>
<keyword evidence="3" id="KW-1185">Reference proteome</keyword>
<dbReference type="EMBL" id="JAGMWT010000005">
    <property type="protein sequence ID" value="KAH7128363.1"/>
    <property type="molecule type" value="Genomic_DNA"/>
</dbReference>
<protein>
    <submittedName>
        <fullName evidence="2">Uncharacterized protein</fullName>
    </submittedName>
</protein>
<dbReference type="OrthoDB" id="4147798at2759"/>
<accession>A0A9P9DZZ3</accession>
<gene>
    <name evidence="2" type="ORF">B0J11DRAFT_269232</name>
</gene>
<dbReference type="Proteomes" id="UP000700596">
    <property type="component" value="Unassembled WGS sequence"/>
</dbReference>
<comment type="caution">
    <text evidence="2">The sequence shown here is derived from an EMBL/GenBank/DDBJ whole genome shotgun (WGS) entry which is preliminary data.</text>
</comment>
<dbReference type="AlphaFoldDB" id="A0A9P9DZZ3"/>
<feature type="region of interest" description="Disordered" evidence="1">
    <location>
        <begin position="1"/>
        <end position="50"/>
    </location>
</feature>
<feature type="compositionally biased region" description="Basic residues" evidence="1">
    <location>
        <begin position="1"/>
        <end position="29"/>
    </location>
</feature>
<evidence type="ECO:0000256" key="1">
    <source>
        <dbReference type="SAM" id="MobiDB-lite"/>
    </source>
</evidence>
<evidence type="ECO:0000313" key="2">
    <source>
        <dbReference type="EMBL" id="KAH7128363.1"/>
    </source>
</evidence>